<reference evidence="2" key="1">
    <citation type="submission" date="2020-06" db="EMBL/GenBank/DDBJ databases">
        <title>WGS assembly of Ceratodon purpureus strain R40.</title>
        <authorList>
            <person name="Carey S.B."/>
            <person name="Jenkins J."/>
            <person name="Shu S."/>
            <person name="Lovell J.T."/>
            <person name="Sreedasyam A."/>
            <person name="Maumus F."/>
            <person name="Tiley G.P."/>
            <person name="Fernandez-Pozo N."/>
            <person name="Barry K."/>
            <person name="Chen C."/>
            <person name="Wang M."/>
            <person name="Lipzen A."/>
            <person name="Daum C."/>
            <person name="Saski C.A."/>
            <person name="Payton A.C."/>
            <person name="Mcbreen J.C."/>
            <person name="Conrad R.E."/>
            <person name="Kollar L.M."/>
            <person name="Olsson S."/>
            <person name="Huttunen S."/>
            <person name="Landis J.B."/>
            <person name="Wickett N.J."/>
            <person name="Johnson M.G."/>
            <person name="Rensing S.A."/>
            <person name="Grimwood J."/>
            <person name="Schmutz J."/>
            <person name="Mcdaniel S.F."/>
        </authorList>
    </citation>
    <scope>NUCLEOTIDE SEQUENCE</scope>
    <source>
        <strain evidence="2">R40</strain>
    </source>
</reference>
<name>A0A8T0GID8_CERPU</name>
<organism evidence="2 3">
    <name type="scientific">Ceratodon purpureus</name>
    <name type="common">Fire moss</name>
    <name type="synonym">Dicranum purpureum</name>
    <dbReference type="NCBI Taxonomy" id="3225"/>
    <lineage>
        <taxon>Eukaryota</taxon>
        <taxon>Viridiplantae</taxon>
        <taxon>Streptophyta</taxon>
        <taxon>Embryophyta</taxon>
        <taxon>Bryophyta</taxon>
        <taxon>Bryophytina</taxon>
        <taxon>Bryopsida</taxon>
        <taxon>Dicranidae</taxon>
        <taxon>Pseudoditrichales</taxon>
        <taxon>Ditrichaceae</taxon>
        <taxon>Ceratodon</taxon>
    </lineage>
</organism>
<keyword evidence="3" id="KW-1185">Reference proteome</keyword>
<proteinExistence type="predicted"/>
<accession>A0A8T0GID8</accession>
<feature type="chain" id="PRO_5035810817" evidence="1">
    <location>
        <begin position="20"/>
        <end position="55"/>
    </location>
</feature>
<comment type="caution">
    <text evidence="2">The sequence shown here is derived from an EMBL/GenBank/DDBJ whole genome shotgun (WGS) entry which is preliminary data.</text>
</comment>
<sequence>MFAAWMVVILLLPSSECVAEVAAWTKCATSTSGSACPALNKVSLRVLCLFLEVIF</sequence>
<evidence type="ECO:0000256" key="1">
    <source>
        <dbReference type="SAM" id="SignalP"/>
    </source>
</evidence>
<dbReference type="AlphaFoldDB" id="A0A8T0GID8"/>
<gene>
    <name evidence="2" type="ORF">KC19_10G085600</name>
</gene>
<evidence type="ECO:0000313" key="3">
    <source>
        <dbReference type="Proteomes" id="UP000822688"/>
    </source>
</evidence>
<dbReference type="EMBL" id="CM026431">
    <property type="protein sequence ID" value="KAG0559191.1"/>
    <property type="molecule type" value="Genomic_DNA"/>
</dbReference>
<dbReference type="Proteomes" id="UP000822688">
    <property type="component" value="Chromosome 10"/>
</dbReference>
<protein>
    <submittedName>
        <fullName evidence="2">Uncharacterized protein</fullName>
    </submittedName>
</protein>
<evidence type="ECO:0000313" key="2">
    <source>
        <dbReference type="EMBL" id="KAG0559191.1"/>
    </source>
</evidence>
<keyword evidence="1" id="KW-0732">Signal</keyword>
<feature type="signal peptide" evidence="1">
    <location>
        <begin position="1"/>
        <end position="19"/>
    </location>
</feature>